<evidence type="ECO:0000259" key="2">
    <source>
        <dbReference type="Pfam" id="PF02460"/>
    </source>
</evidence>
<dbReference type="Pfam" id="PF02460">
    <property type="entry name" value="Patched"/>
    <property type="match status" value="1"/>
</dbReference>
<dbReference type="GO" id="GO:0015918">
    <property type="term" value="P:sterol transport"/>
    <property type="evidence" value="ECO:0007669"/>
    <property type="project" value="TreeGrafter"/>
</dbReference>
<organism evidence="3 4">
    <name type="scientific">Paraglomus occultum</name>
    <dbReference type="NCBI Taxonomy" id="144539"/>
    <lineage>
        <taxon>Eukaryota</taxon>
        <taxon>Fungi</taxon>
        <taxon>Fungi incertae sedis</taxon>
        <taxon>Mucoromycota</taxon>
        <taxon>Glomeromycotina</taxon>
        <taxon>Glomeromycetes</taxon>
        <taxon>Paraglomerales</taxon>
        <taxon>Paraglomeraceae</taxon>
        <taxon>Paraglomus</taxon>
    </lineage>
</organism>
<keyword evidence="1" id="KW-1133">Transmembrane helix</keyword>
<keyword evidence="4" id="KW-1185">Reference proteome</keyword>
<feature type="transmembrane region" description="Helical" evidence="1">
    <location>
        <begin position="51"/>
        <end position="72"/>
    </location>
</feature>
<feature type="domain" description="Patched" evidence="2">
    <location>
        <begin position="49"/>
        <end position="136"/>
    </location>
</feature>
<gene>
    <name evidence="3" type="ORF">POCULU_LOCUS9541</name>
</gene>
<dbReference type="EMBL" id="CAJVPJ010003671">
    <property type="protein sequence ID" value="CAG8643331.1"/>
    <property type="molecule type" value="Genomic_DNA"/>
</dbReference>
<dbReference type="PANTHER" id="PTHR45727:SF2">
    <property type="entry name" value="NPC INTRACELLULAR CHOLESTEROL TRANSPORTER 1"/>
    <property type="match status" value="1"/>
</dbReference>
<evidence type="ECO:0000256" key="1">
    <source>
        <dbReference type="SAM" id="Phobius"/>
    </source>
</evidence>
<sequence>MKFKKPKNGKPTAIILINCEVEEIDTTNLRISYSTENSLEKELNKSTNTDILIIAISYLEMFLYASIALGKLSAFPRLLIDSKFTPGICVFAVGVDNIFILNHEFEKLTLKSMGDERVEERIAKTLMSESTPVDVSTCVILTTLNVFWESALCMLLIVGPSPLSA</sequence>
<keyword evidence="1" id="KW-0812">Transmembrane</keyword>
<dbReference type="Proteomes" id="UP000789572">
    <property type="component" value="Unassembled WGS sequence"/>
</dbReference>
<reference evidence="3" key="1">
    <citation type="submission" date="2021-06" db="EMBL/GenBank/DDBJ databases">
        <authorList>
            <person name="Kallberg Y."/>
            <person name="Tangrot J."/>
            <person name="Rosling A."/>
        </authorList>
    </citation>
    <scope>NUCLEOTIDE SEQUENCE</scope>
    <source>
        <strain evidence="3">IA702</strain>
    </source>
</reference>
<protein>
    <submittedName>
        <fullName evidence="3">4522_t:CDS:1</fullName>
    </submittedName>
</protein>
<comment type="caution">
    <text evidence="3">The sequence shown here is derived from an EMBL/GenBank/DDBJ whole genome shotgun (WGS) entry which is preliminary data.</text>
</comment>
<evidence type="ECO:0000313" key="3">
    <source>
        <dbReference type="EMBL" id="CAG8643331.1"/>
    </source>
</evidence>
<dbReference type="OrthoDB" id="6510177at2759"/>
<dbReference type="PANTHER" id="PTHR45727">
    <property type="entry name" value="NPC INTRACELLULAR CHOLESTEROL TRANSPORTER 1"/>
    <property type="match status" value="1"/>
</dbReference>
<dbReference type="AlphaFoldDB" id="A0A9N9DJK5"/>
<dbReference type="GO" id="GO:0032934">
    <property type="term" value="F:sterol binding"/>
    <property type="evidence" value="ECO:0007669"/>
    <property type="project" value="TreeGrafter"/>
</dbReference>
<proteinExistence type="predicted"/>
<accession>A0A9N9DJK5</accession>
<dbReference type="InterPro" id="IPR003392">
    <property type="entry name" value="PTHD_SSD"/>
</dbReference>
<name>A0A9N9DJK5_9GLOM</name>
<keyword evidence="1" id="KW-0472">Membrane</keyword>
<dbReference type="GO" id="GO:0016020">
    <property type="term" value="C:membrane"/>
    <property type="evidence" value="ECO:0007669"/>
    <property type="project" value="InterPro"/>
</dbReference>
<evidence type="ECO:0000313" key="4">
    <source>
        <dbReference type="Proteomes" id="UP000789572"/>
    </source>
</evidence>
<feature type="transmembrane region" description="Helical" evidence="1">
    <location>
        <begin position="84"/>
        <end position="101"/>
    </location>
</feature>